<dbReference type="HOGENOM" id="CLU_2845235_0_0_7"/>
<dbReference type="Proteomes" id="UP000002402">
    <property type="component" value="Chromosome"/>
</dbReference>
<evidence type="ECO:0000313" key="1">
    <source>
        <dbReference type="EMBL" id="ABF91663.1"/>
    </source>
</evidence>
<gene>
    <name evidence="1" type="ordered locus">MXAN_0495</name>
</gene>
<dbReference type="AlphaFoldDB" id="Q1DF08"/>
<sequence length="65" mass="7358">MNQNVLPRPGALTTATLPRANPARVFATWSDVETKAQWFIGPHERWTPVKRERPSSRCAGGERWA</sequence>
<name>Q1DF08_MYXXD</name>
<proteinExistence type="predicted"/>
<reference evidence="1 2" key="1">
    <citation type="journal article" date="2006" name="Proc. Natl. Acad. Sci. U.S.A.">
        <title>Evolution of sensory complexity recorded in a myxobacterial genome.</title>
        <authorList>
            <person name="Goldman B.S."/>
            <person name="Nierman W.C."/>
            <person name="Kaiser D."/>
            <person name="Slater S.C."/>
            <person name="Durkin A.S."/>
            <person name="Eisen J.A."/>
            <person name="Ronning C.M."/>
            <person name="Barbazuk W.B."/>
            <person name="Blanchard M."/>
            <person name="Field C."/>
            <person name="Halling C."/>
            <person name="Hinkle G."/>
            <person name="Iartchuk O."/>
            <person name="Kim H.S."/>
            <person name="Mackenzie C."/>
            <person name="Madupu R."/>
            <person name="Miller N."/>
            <person name="Shvartsbeyn A."/>
            <person name="Sullivan S.A."/>
            <person name="Vaudin M."/>
            <person name="Wiegand R."/>
            <person name="Kaplan H.B."/>
        </authorList>
    </citation>
    <scope>NUCLEOTIDE SEQUENCE [LARGE SCALE GENOMIC DNA]</scope>
    <source>
        <strain evidence="2">DK1622</strain>
    </source>
</reference>
<evidence type="ECO:0000313" key="2">
    <source>
        <dbReference type="Proteomes" id="UP000002402"/>
    </source>
</evidence>
<dbReference type="EMBL" id="CP000113">
    <property type="protein sequence ID" value="ABF91663.1"/>
    <property type="molecule type" value="Genomic_DNA"/>
</dbReference>
<keyword evidence="2" id="KW-1185">Reference proteome</keyword>
<dbReference type="EnsemblBacteria" id="ABF91663">
    <property type="protein sequence ID" value="ABF91663"/>
    <property type="gene ID" value="MXAN_0495"/>
</dbReference>
<dbReference type="KEGG" id="mxa:MXAN_0495"/>
<organism evidence="1 2">
    <name type="scientific">Myxococcus xanthus (strain DK1622)</name>
    <dbReference type="NCBI Taxonomy" id="246197"/>
    <lineage>
        <taxon>Bacteria</taxon>
        <taxon>Pseudomonadati</taxon>
        <taxon>Myxococcota</taxon>
        <taxon>Myxococcia</taxon>
        <taxon>Myxococcales</taxon>
        <taxon>Cystobacterineae</taxon>
        <taxon>Myxococcaceae</taxon>
        <taxon>Myxococcus</taxon>
    </lineage>
</organism>
<accession>Q1DF08</accession>
<protein>
    <recommendedName>
        <fullName evidence="3">Polyketide cyclase</fullName>
    </recommendedName>
</protein>
<evidence type="ECO:0008006" key="3">
    <source>
        <dbReference type="Google" id="ProtNLM"/>
    </source>
</evidence>